<feature type="region of interest" description="Disordered" evidence="2">
    <location>
        <begin position="168"/>
        <end position="222"/>
    </location>
</feature>
<keyword evidence="1" id="KW-0175">Coiled coil</keyword>
<dbReference type="EMBL" id="OIVN01000591">
    <property type="protein sequence ID" value="SPC82638.1"/>
    <property type="molecule type" value="Genomic_DNA"/>
</dbReference>
<accession>A0A2N9F686</accession>
<evidence type="ECO:0000256" key="2">
    <source>
        <dbReference type="SAM" id="MobiDB-lite"/>
    </source>
</evidence>
<evidence type="ECO:0000256" key="1">
    <source>
        <dbReference type="SAM" id="Coils"/>
    </source>
</evidence>
<sequence>MATMVGWPSMSTRQKQWQPFVAIMAFQMRIVMGVVELNSRLGLSLTVHDIVATYTLYSTKNESYSLRPCDVDRTLVNSLPDANKDMLDDYLLVSGAWHYPNQRCPTRYGTPDNKWRKPQERLIDAEALRIAYDNEVYMDDFGQPRSAFLLLCYIPFAKTFLSYRKFKEPSSSPPYSMVEVAASDDNPPRKRKAVERGSSSQPEARAETPAPSHPSPLSGVQRHYPSRGGWHWCQGGQFALLGSSLVMEDRYRTQGEELRRAVGLANCYSTTKKAADDADKRARAEYQKRQEAEESLKIALDFNSAAEEKLKALEARLAEAKESAFTRGRKEAKPGEAPFHPPRDCLPYPDAPIGVREEEADVGPSTAHPPSFGAFGPPQP</sequence>
<reference evidence="3" key="1">
    <citation type="submission" date="2018-02" db="EMBL/GenBank/DDBJ databases">
        <authorList>
            <person name="Cohen D.B."/>
            <person name="Kent A.D."/>
        </authorList>
    </citation>
    <scope>NUCLEOTIDE SEQUENCE</scope>
</reference>
<feature type="region of interest" description="Disordered" evidence="2">
    <location>
        <begin position="324"/>
        <end position="380"/>
    </location>
</feature>
<organism evidence="3">
    <name type="scientific">Fagus sylvatica</name>
    <name type="common">Beechnut</name>
    <dbReference type="NCBI Taxonomy" id="28930"/>
    <lineage>
        <taxon>Eukaryota</taxon>
        <taxon>Viridiplantae</taxon>
        <taxon>Streptophyta</taxon>
        <taxon>Embryophyta</taxon>
        <taxon>Tracheophyta</taxon>
        <taxon>Spermatophyta</taxon>
        <taxon>Magnoliopsida</taxon>
        <taxon>eudicotyledons</taxon>
        <taxon>Gunneridae</taxon>
        <taxon>Pentapetalae</taxon>
        <taxon>rosids</taxon>
        <taxon>fabids</taxon>
        <taxon>Fagales</taxon>
        <taxon>Fagaceae</taxon>
        <taxon>Fagus</taxon>
    </lineage>
</organism>
<gene>
    <name evidence="3" type="ORF">FSB_LOCUS10520</name>
</gene>
<proteinExistence type="predicted"/>
<name>A0A2N9F686_FAGSY</name>
<dbReference type="AlphaFoldDB" id="A0A2N9F686"/>
<feature type="compositionally biased region" description="Basic and acidic residues" evidence="2">
    <location>
        <begin position="324"/>
        <end position="334"/>
    </location>
</feature>
<protein>
    <submittedName>
        <fullName evidence="3">Uncharacterized protein</fullName>
    </submittedName>
</protein>
<evidence type="ECO:0000313" key="3">
    <source>
        <dbReference type="EMBL" id="SPC82638.1"/>
    </source>
</evidence>
<feature type="coiled-coil region" evidence="1">
    <location>
        <begin position="275"/>
        <end position="323"/>
    </location>
</feature>